<protein>
    <recommendedName>
        <fullName evidence="4">Cyanophycinase</fullName>
    </recommendedName>
</protein>
<sequence>MSYPFFHLYSLTSQALVLSTSALIMSCMPAQAWAQTRVLVGGGLQVCSSMTPEHCEHPFKGGKASPLFRVDENALARLETHWPSQYQAQKESQIKAFKALVSEQALTQEQLLTLWYEHAPEAQLLDNALVYYVLDTLELAEPSLKVHIDTDLNKDDATSELLAFMQSAISVAAAQQAQPPRVLMLTSASRDPYASADYYQQLLASNNMDSHSNNIDSQWLPLTPALAKALSQGRCDKLNEFRQQAQIFDRARVYPERIAEEQALCSQGVKALIAQIEAASAVYFNNGDQALAKAVLYDEQGKEYPWTEALRTRAVILANGNGSALQSGGSNTKGFVAMITGGDAFAALENKVELETKPTSLPSGYAAISYEPKGGLGTFNYGVLDTQFSDDNRSLRLHSLLYGAGQLAGYGIDTGSALVIITSEQGNVATVLGEAGVVKVQPLDKRTFRYSYYPSGVRLTLAQQQWRLAADTKAIEVEGPSAQALPQMRFGDILYDGKLRSLTQAMCLSNSKMALAAQYTRGQYWDFTLRSDQQTRMLNTDIRANACAIEELIIEFAPRN</sequence>
<evidence type="ECO:0000256" key="1">
    <source>
        <dbReference type="SAM" id="SignalP"/>
    </source>
</evidence>
<feature type="chain" id="PRO_5047378289" description="Cyanophycinase" evidence="1">
    <location>
        <begin position="33"/>
        <end position="560"/>
    </location>
</feature>
<dbReference type="Proteomes" id="UP001447008">
    <property type="component" value="Unassembled WGS sequence"/>
</dbReference>
<dbReference type="EMBL" id="JBCGCU010000011">
    <property type="protein sequence ID" value="MEM0515918.1"/>
    <property type="molecule type" value="Genomic_DNA"/>
</dbReference>
<keyword evidence="3" id="KW-1185">Reference proteome</keyword>
<proteinExistence type="predicted"/>
<name>A0ABU9N0V7_9GAMM</name>
<reference evidence="2 3" key="1">
    <citation type="submission" date="2024-03" db="EMBL/GenBank/DDBJ databases">
        <title>Pseudoalteromonas qingdaonensis sp. nov., isolated from the intestines of marine benthic organisms.</title>
        <authorList>
            <person name="Lin X."/>
            <person name="Fang S."/>
            <person name="Hu X."/>
        </authorList>
    </citation>
    <scope>NUCLEOTIDE SEQUENCE [LARGE SCALE GENOMIC DNA]</scope>
    <source>
        <strain evidence="2 3">YIC-827</strain>
    </source>
</reference>
<gene>
    <name evidence="2" type="ORF">WCN91_10925</name>
</gene>
<evidence type="ECO:0000313" key="3">
    <source>
        <dbReference type="Proteomes" id="UP001447008"/>
    </source>
</evidence>
<evidence type="ECO:0000313" key="2">
    <source>
        <dbReference type="EMBL" id="MEM0515918.1"/>
    </source>
</evidence>
<dbReference type="InterPro" id="IPR029062">
    <property type="entry name" value="Class_I_gatase-like"/>
</dbReference>
<dbReference type="PANTHER" id="PTHR36175">
    <property type="entry name" value="CYANOPHYCINASE"/>
    <property type="match status" value="1"/>
</dbReference>
<dbReference type="Gene3D" id="3.40.50.880">
    <property type="match status" value="1"/>
</dbReference>
<organism evidence="2 3">
    <name type="scientific">Pseudoalteromonas qingdaonensis</name>
    <dbReference type="NCBI Taxonomy" id="3131913"/>
    <lineage>
        <taxon>Bacteria</taxon>
        <taxon>Pseudomonadati</taxon>
        <taxon>Pseudomonadota</taxon>
        <taxon>Gammaproteobacteria</taxon>
        <taxon>Alteromonadales</taxon>
        <taxon>Pseudoalteromonadaceae</taxon>
        <taxon>Pseudoalteromonas</taxon>
    </lineage>
</organism>
<keyword evidence="1" id="KW-0732">Signal</keyword>
<accession>A0ABU9N0V7</accession>
<dbReference type="RefSeq" id="WP_342678986.1">
    <property type="nucleotide sequence ID" value="NZ_JBCGCU010000011.1"/>
</dbReference>
<feature type="signal peptide" evidence="1">
    <location>
        <begin position="1"/>
        <end position="32"/>
    </location>
</feature>
<evidence type="ECO:0008006" key="4">
    <source>
        <dbReference type="Google" id="ProtNLM"/>
    </source>
</evidence>
<comment type="caution">
    <text evidence="2">The sequence shown here is derived from an EMBL/GenBank/DDBJ whole genome shotgun (WGS) entry which is preliminary data.</text>
</comment>
<dbReference type="PANTHER" id="PTHR36175:SF1">
    <property type="entry name" value="CYANOPHYCINASE"/>
    <property type="match status" value="1"/>
</dbReference>